<comment type="subcellular location">
    <subcellularLocation>
        <location evidence="1">Secreted</location>
    </subcellularLocation>
</comment>
<keyword evidence="8" id="KW-0865">Zymogen</keyword>
<organism evidence="13 14">
    <name type="scientific">Stenotrophomonas terrae</name>
    <dbReference type="NCBI Taxonomy" id="405446"/>
    <lineage>
        <taxon>Bacteria</taxon>
        <taxon>Pseudomonadati</taxon>
        <taxon>Pseudomonadota</taxon>
        <taxon>Gammaproteobacteria</taxon>
        <taxon>Lysobacterales</taxon>
        <taxon>Lysobacteraceae</taxon>
        <taxon>Stenotrophomonas</taxon>
    </lineage>
</organism>
<dbReference type="InterPro" id="IPR000209">
    <property type="entry name" value="Peptidase_S8/S53_dom"/>
</dbReference>
<keyword evidence="7 10" id="KW-0720">Serine protease</keyword>
<comment type="caution">
    <text evidence="13">The sequence shown here is derived from an EMBL/GenBank/DDBJ whole genome shotgun (WGS) entry which is preliminary data.</text>
</comment>
<keyword evidence="4 10" id="KW-0645">Protease</keyword>
<dbReference type="CDD" id="cd07496">
    <property type="entry name" value="Peptidases_S8_13"/>
    <property type="match status" value="1"/>
</dbReference>
<dbReference type="PROSITE" id="PS00137">
    <property type="entry name" value="SUBTILASE_HIS"/>
    <property type="match status" value="1"/>
</dbReference>
<dbReference type="OrthoDB" id="9790784at2"/>
<evidence type="ECO:0000256" key="9">
    <source>
        <dbReference type="PIRSR" id="PIRSR615500-1"/>
    </source>
</evidence>
<dbReference type="InterPro" id="IPR007280">
    <property type="entry name" value="Peptidase_C_arc/bac"/>
</dbReference>
<evidence type="ECO:0000313" key="13">
    <source>
        <dbReference type="EMBL" id="KRG67153.1"/>
    </source>
</evidence>
<dbReference type="AlphaFoldDB" id="A0A0R0CNK8"/>
<evidence type="ECO:0000256" key="3">
    <source>
        <dbReference type="ARBA" id="ARBA00022525"/>
    </source>
</evidence>
<dbReference type="FunFam" id="3.40.50.200:FF:000022">
    <property type="entry name" value="Extracellular protease"/>
    <property type="match status" value="1"/>
</dbReference>
<dbReference type="FunFam" id="2.60.120.380:FF:000013">
    <property type="entry name" value="Alkaline serine protease"/>
    <property type="match status" value="1"/>
</dbReference>
<dbReference type="InterPro" id="IPR022398">
    <property type="entry name" value="Peptidase_S8_His-AS"/>
</dbReference>
<feature type="active site" description="Charge relay system" evidence="9 10">
    <location>
        <position position="236"/>
    </location>
</feature>
<dbReference type="PROSITE" id="PS51829">
    <property type="entry name" value="P_HOMO_B"/>
    <property type="match status" value="1"/>
</dbReference>
<dbReference type="InterPro" id="IPR034176">
    <property type="entry name" value="Peptidases_S8_13"/>
</dbReference>
<dbReference type="Pfam" id="PF01483">
    <property type="entry name" value="P_proprotein"/>
    <property type="match status" value="1"/>
</dbReference>
<dbReference type="PANTHER" id="PTHR43806">
    <property type="entry name" value="PEPTIDASE S8"/>
    <property type="match status" value="1"/>
</dbReference>
<keyword evidence="14" id="KW-1185">Reference proteome</keyword>
<dbReference type="SUPFAM" id="SSF52743">
    <property type="entry name" value="Subtilisin-like"/>
    <property type="match status" value="1"/>
</dbReference>
<evidence type="ECO:0000313" key="14">
    <source>
        <dbReference type="Proteomes" id="UP000051863"/>
    </source>
</evidence>
<dbReference type="InterPro" id="IPR008979">
    <property type="entry name" value="Galactose-bd-like_sf"/>
</dbReference>
<reference evidence="13 14" key="1">
    <citation type="submission" date="2015-05" db="EMBL/GenBank/DDBJ databases">
        <title>Genome sequencing and analysis of members of genus Stenotrophomonas.</title>
        <authorList>
            <person name="Patil P.P."/>
            <person name="Midha S."/>
            <person name="Patil P.B."/>
        </authorList>
    </citation>
    <scope>NUCLEOTIDE SEQUENCE [LARGE SCALE GENOMIC DNA]</scope>
    <source>
        <strain evidence="13 14">DSM 18941</strain>
    </source>
</reference>
<dbReference type="GO" id="GO:0004252">
    <property type="term" value="F:serine-type endopeptidase activity"/>
    <property type="evidence" value="ECO:0007669"/>
    <property type="project" value="UniProtKB-UniRule"/>
</dbReference>
<dbReference type="InterPro" id="IPR050131">
    <property type="entry name" value="Peptidase_S8_subtilisin-like"/>
</dbReference>
<evidence type="ECO:0000256" key="11">
    <source>
        <dbReference type="RuleBase" id="RU003355"/>
    </source>
</evidence>
<dbReference type="PATRIC" id="fig|405446.3.peg.1656"/>
<keyword evidence="5" id="KW-0732">Signal</keyword>
<dbReference type="InterPro" id="IPR023828">
    <property type="entry name" value="Peptidase_S8_Ser-AS"/>
</dbReference>
<comment type="similarity">
    <text evidence="2 10 11">Belongs to the peptidase S8 family.</text>
</comment>
<evidence type="ECO:0000256" key="8">
    <source>
        <dbReference type="ARBA" id="ARBA00023145"/>
    </source>
</evidence>
<dbReference type="SUPFAM" id="SSF49785">
    <property type="entry name" value="Galactose-binding domain-like"/>
    <property type="match status" value="1"/>
</dbReference>
<dbReference type="InterPro" id="IPR023827">
    <property type="entry name" value="Peptidase_S8_Asp-AS"/>
</dbReference>
<protein>
    <recommendedName>
        <fullName evidence="12">P/Homo B domain-containing protein</fullName>
    </recommendedName>
</protein>
<feature type="active site" description="Charge relay system" evidence="9 10">
    <location>
        <position position="176"/>
    </location>
</feature>
<dbReference type="PROSITE" id="PS00136">
    <property type="entry name" value="SUBTILASE_ASP"/>
    <property type="match status" value="1"/>
</dbReference>
<evidence type="ECO:0000259" key="12">
    <source>
        <dbReference type="PROSITE" id="PS51829"/>
    </source>
</evidence>
<dbReference type="PANTHER" id="PTHR43806:SF11">
    <property type="entry name" value="CEREVISIN-RELATED"/>
    <property type="match status" value="1"/>
</dbReference>
<keyword evidence="3" id="KW-0964">Secreted</keyword>
<sequence length="704" mass="72075">MSSISQCVLRRGVVVIGSVLLACLFLGPPAVAGDMQLAGLEAAPTHQQFIVKLRPGSAQAAGTTALPNVLGAASRALPLRAGRPVDMQHLRRLATGAELVRAEMPLDRVETEVLMRRLAADRNVEYVEIDRRLGISAAPDDPRFDDQWGLAGTYGINAVPAWHSSTGAGVVVAVLDTGVAEHSDLNANVLPGYDFISDPAMANDGDGRDADARDPGDWVEANQCGGSHGAWSSSWHGTHVAGTIAAVTNNGKGVAGVAPGVGIVPVRVLGRCGGYTSDIADAIVWASGGEVAGVPGNANPAEVINLSLGGGGACGATFQTAINAAVANGATLVIAAGNDNMDASNSAPANCNNVIAVGAIDSKGRRAIWSSTLQSNFGPLVDVAAPGSMIVSTFNSGSRTPSLESYGYSGGTSMATPHVAGVVALVQQVSDPARTPAQLEALIKTTATPFPLTPDREIGTGIVNAQAAVAAAVSGTLPPGPEPEPVALLDNGVALTGVSGSKGSNRYYAVQLPPGASNLLISIAGGSGDADLYVRAGSRPTSSVFDCRPFRGGNGESCSFPAPVAGTYHVMLSGYSRYSDVSLKASWGLVPAQTYRSSEAVEILDNRTVDSAISVAGRTANAPAATAVQVDIQHSWRGDLKVELIAPDASAYLLSNYEGGSADDIKQTFEVDLSTEALNGIWTLRVHDKASGDAGRLNGWSITF</sequence>
<feature type="domain" description="P/Homo B" evidence="12">
    <location>
        <begin position="589"/>
        <end position="704"/>
    </location>
</feature>
<evidence type="ECO:0000256" key="5">
    <source>
        <dbReference type="ARBA" id="ARBA00022729"/>
    </source>
</evidence>
<evidence type="ECO:0000256" key="6">
    <source>
        <dbReference type="ARBA" id="ARBA00022801"/>
    </source>
</evidence>
<dbReference type="Proteomes" id="UP000051863">
    <property type="component" value="Unassembled WGS sequence"/>
</dbReference>
<dbReference type="Pfam" id="PF04151">
    <property type="entry name" value="PPC"/>
    <property type="match status" value="1"/>
</dbReference>
<keyword evidence="6 10" id="KW-0378">Hydrolase</keyword>
<dbReference type="Gene3D" id="2.60.120.260">
    <property type="entry name" value="Galactose-binding domain-like"/>
    <property type="match status" value="1"/>
</dbReference>
<dbReference type="PROSITE" id="PS51892">
    <property type="entry name" value="SUBTILASE"/>
    <property type="match status" value="1"/>
</dbReference>
<dbReference type="InterPro" id="IPR002884">
    <property type="entry name" value="P_dom"/>
</dbReference>
<gene>
    <name evidence="13" type="ORF">ABB27_10815</name>
</gene>
<evidence type="ECO:0000256" key="7">
    <source>
        <dbReference type="ARBA" id="ARBA00022825"/>
    </source>
</evidence>
<dbReference type="EMBL" id="LDJJ01000034">
    <property type="protein sequence ID" value="KRG67153.1"/>
    <property type="molecule type" value="Genomic_DNA"/>
</dbReference>
<dbReference type="PROSITE" id="PS00138">
    <property type="entry name" value="SUBTILASE_SER"/>
    <property type="match status" value="1"/>
</dbReference>
<evidence type="ECO:0000256" key="2">
    <source>
        <dbReference type="ARBA" id="ARBA00011073"/>
    </source>
</evidence>
<evidence type="ECO:0000256" key="1">
    <source>
        <dbReference type="ARBA" id="ARBA00004613"/>
    </source>
</evidence>
<dbReference type="Gene3D" id="2.60.120.380">
    <property type="match status" value="1"/>
</dbReference>
<accession>A0A0R0CNK8</accession>
<feature type="active site" description="Charge relay system" evidence="9 10">
    <location>
        <position position="413"/>
    </location>
</feature>
<proteinExistence type="inferred from homology"/>
<dbReference type="InterPro" id="IPR015500">
    <property type="entry name" value="Peptidase_S8_subtilisin-rel"/>
</dbReference>
<dbReference type="Gene3D" id="3.40.50.200">
    <property type="entry name" value="Peptidase S8/S53 domain"/>
    <property type="match status" value="1"/>
</dbReference>
<dbReference type="Pfam" id="PF00082">
    <property type="entry name" value="Peptidase_S8"/>
    <property type="match status" value="1"/>
</dbReference>
<name>A0A0R0CNK8_9GAMM</name>
<dbReference type="PRINTS" id="PR00723">
    <property type="entry name" value="SUBTILISIN"/>
</dbReference>
<evidence type="ECO:0000256" key="10">
    <source>
        <dbReference type="PROSITE-ProRule" id="PRU01240"/>
    </source>
</evidence>
<dbReference type="GO" id="GO:0006508">
    <property type="term" value="P:proteolysis"/>
    <property type="evidence" value="ECO:0007669"/>
    <property type="project" value="UniProtKB-KW"/>
</dbReference>
<evidence type="ECO:0000256" key="4">
    <source>
        <dbReference type="ARBA" id="ARBA00022670"/>
    </source>
</evidence>
<dbReference type="GO" id="GO:0005576">
    <property type="term" value="C:extracellular region"/>
    <property type="evidence" value="ECO:0007669"/>
    <property type="project" value="UniProtKB-SubCell"/>
</dbReference>
<dbReference type="InterPro" id="IPR036852">
    <property type="entry name" value="Peptidase_S8/S53_dom_sf"/>
</dbReference>